<reference evidence="4" key="1">
    <citation type="journal article" date="2014" name="Int. J. Syst. Evol. Microbiol.">
        <title>Complete genome sequence of Corynebacterium casei LMG S-19264T (=DSM 44701T), isolated from a smear-ripened cheese.</title>
        <authorList>
            <consortium name="US DOE Joint Genome Institute (JGI-PGF)"/>
            <person name="Walter F."/>
            <person name="Albersmeier A."/>
            <person name="Kalinowski J."/>
            <person name="Ruckert C."/>
        </authorList>
    </citation>
    <scope>NUCLEOTIDE SEQUENCE</scope>
    <source>
        <strain evidence="4">CGMCC 1.14988</strain>
    </source>
</reference>
<feature type="domain" description="Response regulatory" evidence="3">
    <location>
        <begin position="4"/>
        <end position="121"/>
    </location>
</feature>
<dbReference type="OrthoDB" id="3197131at2"/>
<name>A0A8J3AH46_9ACTN</name>
<dbReference type="GO" id="GO:0000160">
    <property type="term" value="P:phosphorelay signal transduction system"/>
    <property type="evidence" value="ECO:0007669"/>
    <property type="project" value="InterPro"/>
</dbReference>
<dbReference type="AlphaFoldDB" id="A0A8J3AH46"/>
<dbReference type="EMBL" id="BMHA01000016">
    <property type="protein sequence ID" value="GGI09609.1"/>
    <property type="molecule type" value="Genomic_DNA"/>
</dbReference>
<gene>
    <name evidence="4" type="ORF">GCM10011354_34930</name>
</gene>
<protein>
    <submittedName>
        <fullName evidence="4">Response regulator</fullName>
    </submittedName>
</protein>
<dbReference type="PANTHER" id="PTHR44591:SF3">
    <property type="entry name" value="RESPONSE REGULATORY DOMAIN-CONTAINING PROTEIN"/>
    <property type="match status" value="1"/>
</dbReference>
<proteinExistence type="predicted"/>
<dbReference type="PROSITE" id="PS50110">
    <property type="entry name" value="RESPONSE_REGULATORY"/>
    <property type="match status" value="1"/>
</dbReference>
<evidence type="ECO:0000256" key="2">
    <source>
        <dbReference type="PROSITE-ProRule" id="PRU00169"/>
    </source>
</evidence>
<dbReference type="InterPro" id="IPR011006">
    <property type="entry name" value="CheY-like_superfamily"/>
</dbReference>
<reference evidence="4" key="2">
    <citation type="submission" date="2020-09" db="EMBL/GenBank/DDBJ databases">
        <authorList>
            <person name="Sun Q."/>
            <person name="Zhou Y."/>
        </authorList>
    </citation>
    <scope>NUCLEOTIDE SEQUENCE</scope>
    <source>
        <strain evidence="4">CGMCC 1.14988</strain>
    </source>
</reference>
<organism evidence="4 5">
    <name type="scientific">Egicoccus halophilus</name>
    <dbReference type="NCBI Taxonomy" id="1670830"/>
    <lineage>
        <taxon>Bacteria</taxon>
        <taxon>Bacillati</taxon>
        <taxon>Actinomycetota</taxon>
        <taxon>Nitriliruptoria</taxon>
        <taxon>Egicoccales</taxon>
        <taxon>Egicoccaceae</taxon>
        <taxon>Egicoccus</taxon>
    </lineage>
</organism>
<dbReference type="PANTHER" id="PTHR44591">
    <property type="entry name" value="STRESS RESPONSE REGULATOR PROTEIN 1"/>
    <property type="match status" value="1"/>
</dbReference>
<dbReference type="Proteomes" id="UP000650511">
    <property type="component" value="Unassembled WGS sequence"/>
</dbReference>
<dbReference type="InterPro" id="IPR001789">
    <property type="entry name" value="Sig_transdc_resp-reg_receiver"/>
</dbReference>
<sequence length="126" mass="13425">MTPHVLIVDDEDAIRMVARLGLERVAGWSVTEAGSAVEAAAAVGTVRPDVVLLDVMMPVEDGPQTLERLRALPGGADLRVLFLTAKAQRSEIERLRALGVDGVISKPFDPMTLAGDIAGLLGWDRP</sequence>
<dbReference type="SUPFAM" id="SSF52172">
    <property type="entry name" value="CheY-like"/>
    <property type="match status" value="1"/>
</dbReference>
<evidence type="ECO:0000259" key="3">
    <source>
        <dbReference type="PROSITE" id="PS50110"/>
    </source>
</evidence>
<dbReference type="InterPro" id="IPR050595">
    <property type="entry name" value="Bact_response_regulator"/>
</dbReference>
<keyword evidence="1 2" id="KW-0597">Phosphoprotein</keyword>
<dbReference type="RefSeq" id="WP_130649259.1">
    <property type="nucleotide sequence ID" value="NZ_BMHA01000016.1"/>
</dbReference>
<accession>A0A8J3AH46</accession>
<dbReference type="Pfam" id="PF00072">
    <property type="entry name" value="Response_reg"/>
    <property type="match status" value="1"/>
</dbReference>
<evidence type="ECO:0000313" key="4">
    <source>
        <dbReference type="EMBL" id="GGI09609.1"/>
    </source>
</evidence>
<keyword evidence="5" id="KW-1185">Reference proteome</keyword>
<dbReference type="Gene3D" id="3.40.50.2300">
    <property type="match status" value="1"/>
</dbReference>
<feature type="modified residue" description="4-aspartylphosphate" evidence="2">
    <location>
        <position position="54"/>
    </location>
</feature>
<evidence type="ECO:0000256" key="1">
    <source>
        <dbReference type="ARBA" id="ARBA00022553"/>
    </source>
</evidence>
<evidence type="ECO:0000313" key="5">
    <source>
        <dbReference type="Proteomes" id="UP000650511"/>
    </source>
</evidence>
<comment type="caution">
    <text evidence="4">The sequence shown here is derived from an EMBL/GenBank/DDBJ whole genome shotgun (WGS) entry which is preliminary data.</text>
</comment>
<dbReference type="SMART" id="SM00448">
    <property type="entry name" value="REC"/>
    <property type="match status" value="1"/>
</dbReference>